<keyword evidence="2" id="KW-0812">Transmembrane</keyword>
<feature type="compositionally biased region" description="Polar residues" evidence="1">
    <location>
        <begin position="1"/>
        <end position="14"/>
    </location>
</feature>
<dbReference type="AlphaFoldDB" id="A0A839RSY8"/>
<keyword evidence="2" id="KW-0472">Membrane</keyword>
<feature type="transmembrane region" description="Helical" evidence="2">
    <location>
        <begin position="109"/>
        <end position="135"/>
    </location>
</feature>
<feature type="compositionally biased region" description="Pro residues" evidence="1">
    <location>
        <begin position="21"/>
        <end position="35"/>
    </location>
</feature>
<dbReference type="PANTHER" id="PTHR40076:SF1">
    <property type="entry name" value="MEMBRANE PROTEIN"/>
    <property type="match status" value="1"/>
</dbReference>
<protein>
    <submittedName>
        <fullName evidence="3">Putative membrane protein</fullName>
    </submittedName>
</protein>
<evidence type="ECO:0000256" key="1">
    <source>
        <dbReference type="SAM" id="MobiDB-lite"/>
    </source>
</evidence>
<gene>
    <name evidence="3" type="ORF">FHU29_003797</name>
</gene>
<keyword evidence="2" id="KW-1133">Transmembrane helix</keyword>
<sequence>MSSNPPSGDSTSGESGFPTPEDIPQPGATPEPGGYPPQGEYPRAGGSLSPGAKPPPGNYLDPGEQPPAPYGPLKGSGGKGKLRYRGAADATFDIGDALRFAWDKYVNNVGAWIGFLLLSLVFGLLVAFPASMIFLAPAGEPDRNPLVVVSLAAAGIAIIVGVLMVLSAGVVRGALDESAGERPALRDFLRLTNIGQILLATVVVAALTLAGLLLCVVPGLIVGFLSMFTVHFVVDQNQNAIEALKSSWRTVIDNVGPLLLLTVACYLIVVLGTVVIVGFLITIPVTAIALAYAYRTVTGSRETSGTSDVV</sequence>
<feature type="transmembrane region" description="Helical" evidence="2">
    <location>
        <begin position="196"/>
        <end position="225"/>
    </location>
</feature>
<feature type="transmembrane region" description="Helical" evidence="2">
    <location>
        <begin position="258"/>
        <end position="291"/>
    </location>
</feature>
<dbReference type="EMBL" id="JACHWS010000003">
    <property type="protein sequence ID" value="MBB3039328.1"/>
    <property type="molecule type" value="Genomic_DNA"/>
</dbReference>
<accession>A0A839RSY8</accession>
<dbReference type="InterPro" id="IPR010380">
    <property type="entry name" value="DUF975"/>
</dbReference>
<dbReference type="RefSeq" id="WP_064441867.1">
    <property type="nucleotide sequence ID" value="NZ_BDDI01000016.1"/>
</dbReference>
<evidence type="ECO:0000313" key="3">
    <source>
        <dbReference type="EMBL" id="MBB3039328.1"/>
    </source>
</evidence>
<evidence type="ECO:0000313" key="4">
    <source>
        <dbReference type="Proteomes" id="UP000567922"/>
    </source>
</evidence>
<organism evidence="3 4">
    <name type="scientific">Hoyosella altamirensis</name>
    <dbReference type="NCBI Taxonomy" id="616997"/>
    <lineage>
        <taxon>Bacteria</taxon>
        <taxon>Bacillati</taxon>
        <taxon>Actinomycetota</taxon>
        <taxon>Actinomycetes</taxon>
        <taxon>Mycobacteriales</taxon>
        <taxon>Hoyosellaceae</taxon>
        <taxon>Hoyosella</taxon>
    </lineage>
</organism>
<name>A0A839RSY8_9ACTN</name>
<feature type="transmembrane region" description="Helical" evidence="2">
    <location>
        <begin position="147"/>
        <end position="175"/>
    </location>
</feature>
<evidence type="ECO:0000256" key="2">
    <source>
        <dbReference type="SAM" id="Phobius"/>
    </source>
</evidence>
<reference evidence="3 4" key="1">
    <citation type="submission" date="2020-08" db="EMBL/GenBank/DDBJ databases">
        <title>Sequencing the genomes of 1000 actinobacteria strains.</title>
        <authorList>
            <person name="Klenk H.-P."/>
        </authorList>
    </citation>
    <scope>NUCLEOTIDE SEQUENCE [LARGE SCALE GENOMIC DNA]</scope>
    <source>
        <strain evidence="3 4">DSM 45258</strain>
    </source>
</reference>
<comment type="caution">
    <text evidence="3">The sequence shown here is derived from an EMBL/GenBank/DDBJ whole genome shotgun (WGS) entry which is preliminary data.</text>
</comment>
<proteinExistence type="predicted"/>
<dbReference type="PANTHER" id="PTHR40076">
    <property type="entry name" value="MEMBRANE PROTEIN-RELATED"/>
    <property type="match status" value="1"/>
</dbReference>
<dbReference type="Proteomes" id="UP000567922">
    <property type="component" value="Unassembled WGS sequence"/>
</dbReference>
<keyword evidence="4" id="KW-1185">Reference proteome</keyword>
<dbReference type="OrthoDB" id="4829830at2"/>
<feature type="region of interest" description="Disordered" evidence="1">
    <location>
        <begin position="1"/>
        <end position="77"/>
    </location>
</feature>